<evidence type="ECO:0000313" key="3">
    <source>
        <dbReference type="Proteomes" id="UP001221757"/>
    </source>
</evidence>
<evidence type="ECO:0000313" key="2">
    <source>
        <dbReference type="EMBL" id="KAJ7669151.1"/>
    </source>
</evidence>
<comment type="caution">
    <text evidence="2">The sequence shown here is derived from an EMBL/GenBank/DDBJ whole genome shotgun (WGS) entry which is preliminary data.</text>
</comment>
<gene>
    <name evidence="2" type="ORF">B0H17DRAFT_1209704</name>
</gene>
<proteinExistence type="predicted"/>
<feature type="compositionally biased region" description="Basic and acidic residues" evidence="1">
    <location>
        <begin position="88"/>
        <end position="98"/>
    </location>
</feature>
<name>A0AAD7CXW9_MYCRO</name>
<reference evidence="2" key="1">
    <citation type="submission" date="2023-03" db="EMBL/GenBank/DDBJ databases">
        <title>Massive genome expansion in bonnet fungi (Mycena s.s.) driven by repeated elements and novel gene families across ecological guilds.</title>
        <authorList>
            <consortium name="Lawrence Berkeley National Laboratory"/>
            <person name="Harder C.B."/>
            <person name="Miyauchi S."/>
            <person name="Viragh M."/>
            <person name="Kuo A."/>
            <person name="Thoen E."/>
            <person name="Andreopoulos B."/>
            <person name="Lu D."/>
            <person name="Skrede I."/>
            <person name="Drula E."/>
            <person name="Henrissat B."/>
            <person name="Morin E."/>
            <person name="Kohler A."/>
            <person name="Barry K."/>
            <person name="LaButti K."/>
            <person name="Morin E."/>
            <person name="Salamov A."/>
            <person name="Lipzen A."/>
            <person name="Mereny Z."/>
            <person name="Hegedus B."/>
            <person name="Baldrian P."/>
            <person name="Stursova M."/>
            <person name="Weitz H."/>
            <person name="Taylor A."/>
            <person name="Grigoriev I.V."/>
            <person name="Nagy L.G."/>
            <person name="Martin F."/>
            <person name="Kauserud H."/>
        </authorList>
    </citation>
    <scope>NUCLEOTIDE SEQUENCE</scope>
    <source>
        <strain evidence="2">CBHHK067</strain>
    </source>
</reference>
<evidence type="ECO:0000256" key="1">
    <source>
        <dbReference type="SAM" id="MobiDB-lite"/>
    </source>
</evidence>
<feature type="compositionally biased region" description="Acidic residues" evidence="1">
    <location>
        <begin position="16"/>
        <end position="25"/>
    </location>
</feature>
<dbReference type="AlphaFoldDB" id="A0AAD7CXW9"/>
<protein>
    <submittedName>
        <fullName evidence="2">Uncharacterized protein</fullName>
    </submittedName>
</protein>
<keyword evidence="3" id="KW-1185">Reference proteome</keyword>
<sequence length="231" mass="24834">MALGVTADTKLKDFTPDVDDLDAESEASTNSNVDSDDDVLARKKKPQHAAKKTPQVTEGSKTAGKEKKENKSSGVSPAMAIKNKKAKRVGEGEGKADSEGGEVAAPEPGGSKHLWIIETHQCTIDCSCAYTINHPHAYTIDRPHAYTINCPCAYPVVARLCKHRYTVIRTRQRTLDRPHADTAIWLHQHGAIGPGTPTYLSSGILVAVSDPGMPLLSWVPSTNPPPPSLLP</sequence>
<organism evidence="2 3">
    <name type="scientific">Mycena rosella</name>
    <name type="common">Pink bonnet</name>
    <name type="synonym">Agaricus rosellus</name>
    <dbReference type="NCBI Taxonomy" id="1033263"/>
    <lineage>
        <taxon>Eukaryota</taxon>
        <taxon>Fungi</taxon>
        <taxon>Dikarya</taxon>
        <taxon>Basidiomycota</taxon>
        <taxon>Agaricomycotina</taxon>
        <taxon>Agaricomycetes</taxon>
        <taxon>Agaricomycetidae</taxon>
        <taxon>Agaricales</taxon>
        <taxon>Marasmiineae</taxon>
        <taxon>Mycenaceae</taxon>
        <taxon>Mycena</taxon>
    </lineage>
</organism>
<dbReference type="EMBL" id="JARKIE010000188">
    <property type="protein sequence ID" value="KAJ7669151.1"/>
    <property type="molecule type" value="Genomic_DNA"/>
</dbReference>
<dbReference type="Proteomes" id="UP001221757">
    <property type="component" value="Unassembled WGS sequence"/>
</dbReference>
<feature type="compositionally biased region" description="Basic residues" evidence="1">
    <location>
        <begin position="42"/>
        <end position="51"/>
    </location>
</feature>
<accession>A0AAD7CXW9</accession>
<feature type="region of interest" description="Disordered" evidence="1">
    <location>
        <begin position="1"/>
        <end position="107"/>
    </location>
</feature>